<comment type="caution">
    <text evidence="1">The sequence shown here is derived from an EMBL/GenBank/DDBJ whole genome shotgun (WGS) entry which is preliminary data.</text>
</comment>
<dbReference type="EMBL" id="JAXQPW010000002">
    <property type="protein sequence ID" value="MDZ5662192.1"/>
    <property type="molecule type" value="Genomic_DNA"/>
</dbReference>
<evidence type="ECO:0000313" key="2">
    <source>
        <dbReference type="Proteomes" id="UP001291999"/>
    </source>
</evidence>
<reference evidence="1 2" key="1">
    <citation type="submission" date="2023-11" db="EMBL/GenBank/DDBJ databases">
        <title>Novel species in genus Nocardioides.</title>
        <authorList>
            <person name="Zhou H."/>
        </authorList>
    </citation>
    <scope>NUCLEOTIDE SEQUENCE [LARGE SCALE GENOMIC DNA]</scope>
    <source>
        <strain evidence="1 2">S-58</strain>
    </source>
</reference>
<dbReference type="Proteomes" id="UP001291999">
    <property type="component" value="Unassembled WGS sequence"/>
</dbReference>
<dbReference type="RefSeq" id="WP_172272062.1">
    <property type="nucleotide sequence ID" value="NZ_CP141058.1"/>
</dbReference>
<name>A0ABU5KB84_9ACTN</name>
<keyword evidence="2" id="KW-1185">Reference proteome</keyword>
<protein>
    <submittedName>
        <fullName evidence="1">Uncharacterized protein</fullName>
    </submittedName>
</protein>
<accession>A0ABU5KB84</accession>
<organism evidence="1 2">
    <name type="scientific">Nocardioides renjunii</name>
    <dbReference type="NCBI Taxonomy" id="3095075"/>
    <lineage>
        <taxon>Bacteria</taxon>
        <taxon>Bacillati</taxon>
        <taxon>Actinomycetota</taxon>
        <taxon>Actinomycetes</taxon>
        <taxon>Propionibacteriales</taxon>
        <taxon>Nocardioidaceae</taxon>
        <taxon>Nocardioides</taxon>
    </lineage>
</organism>
<proteinExistence type="predicted"/>
<gene>
    <name evidence="1" type="ORF">SFC79_10490</name>
</gene>
<sequence length="73" mass="8197">MSRSAYEIRVLGEVPPDLVDDFARISVSVDPVGTTMRAELADEAELHGILEALRREGLVLVDVRREQVYDDLE</sequence>
<evidence type="ECO:0000313" key="1">
    <source>
        <dbReference type="EMBL" id="MDZ5662192.1"/>
    </source>
</evidence>